<evidence type="ECO:0000313" key="1">
    <source>
        <dbReference type="EMBL" id="EKE29118.1"/>
    </source>
</evidence>
<comment type="caution">
    <text evidence="1">The sequence shown here is derived from an EMBL/GenBank/DDBJ whole genome shotgun (WGS) entry which is preliminary data.</text>
</comment>
<name>K2G1Q6_9BACT</name>
<dbReference type="AlphaFoldDB" id="K2G1Q6"/>
<organism evidence="1">
    <name type="scientific">uncultured bacterium</name>
    <name type="common">gcode 4</name>
    <dbReference type="NCBI Taxonomy" id="1234023"/>
    <lineage>
        <taxon>Bacteria</taxon>
        <taxon>environmental samples</taxon>
    </lineage>
</organism>
<dbReference type="EMBL" id="AMFJ01000224">
    <property type="protein sequence ID" value="EKE29118.1"/>
    <property type="molecule type" value="Genomic_DNA"/>
</dbReference>
<reference evidence="1" key="1">
    <citation type="journal article" date="2012" name="Science">
        <title>Fermentation, hydrogen, and sulfur metabolism in multiple uncultivated bacterial phyla.</title>
        <authorList>
            <person name="Wrighton K.C."/>
            <person name="Thomas B.C."/>
            <person name="Sharon I."/>
            <person name="Miller C.S."/>
            <person name="Castelle C.J."/>
            <person name="VerBerkmoes N.C."/>
            <person name="Wilkins M.J."/>
            <person name="Hettich R.L."/>
            <person name="Lipton M.S."/>
            <person name="Williams K.H."/>
            <person name="Long P.E."/>
            <person name="Banfield J.F."/>
        </authorList>
    </citation>
    <scope>NUCLEOTIDE SEQUENCE [LARGE SCALE GENOMIC DNA]</scope>
</reference>
<gene>
    <name evidence="1" type="ORF">ACD_2C00224G0001</name>
</gene>
<accession>K2G1Q6</accession>
<protein>
    <submittedName>
        <fullName evidence="1">Uncharacterized protein</fullName>
    </submittedName>
</protein>
<proteinExistence type="predicted"/>
<sequence>MTDFEIITNPRKFEEIKWFSICDQKAFEKAWNVHKIFVEETWLEMWFEEFISQIWSKMDEWWNWAFKPRTKDCHFHSEPWKWQDSLSVILLWIKWMTREKYQKIMASTQFWYLDKFYVTTSGRLNSASN</sequence>